<keyword evidence="1" id="KW-0732">Signal</keyword>
<sequence length="165" mass="17650">MNSMALRIGMWAGLMAGLVGAIPSHAHAAGLSPKQNGAIRQEDIKWSSFPAFPKRAQLSVLVGDPTQAGPYVVRVSVPAGVKLMPHVHPEDRIYTVISGVFYIGLGDEFDPQKLVAYGPGSVIVLPGGTPHFHWARSGGYVTQVTGYGPLGIDYVHADDDPRNQH</sequence>
<dbReference type="InterPro" id="IPR011051">
    <property type="entry name" value="RmlC_Cupin_sf"/>
</dbReference>
<dbReference type="InterPro" id="IPR014710">
    <property type="entry name" value="RmlC-like_jellyroll"/>
</dbReference>
<gene>
    <name evidence="2" type="ORF">LMG32289_00365</name>
</gene>
<feature type="signal peptide" evidence="1">
    <location>
        <begin position="1"/>
        <end position="28"/>
    </location>
</feature>
<feature type="chain" id="PRO_5046572917" description="Cupin domain-containing protein" evidence="1">
    <location>
        <begin position="29"/>
        <end position="165"/>
    </location>
</feature>
<proteinExistence type="predicted"/>
<dbReference type="EMBL" id="CAJZAG010000001">
    <property type="protein sequence ID" value="CAG9164031.1"/>
    <property type="molecule type" value="Genomic_DNA"/>
</dbReference>
<name>A0ABN7XVE3_9BURK</name>
<keyword evidence="3" id="KW-1185">Reference proteome</keyword>
<evidence type="ECO:0000313" key="2">
    <source>
        <dbReference type="EMBL" id="CAG9164031.1"/>
    </source>
</evidence>
<evidence type="ECO:0000256" key="1">
    <source>
        <dbReference type="SAM" id="SignalP"/>
    </source>
</evidence>
<dbReference type="Gene3D" id="2.60.120.10">
    <property type="entry name" value="Jelly Rolls"/>
    <property type="match status" value="1"/>
</dbReference>
<dbReference type="Proteomes" id="UP000706525">
    <property type="component" value="Unassembled WGS sequence"/>
</dbReference>
<dbReference type="SUPFAM" id="SSF51182">
    <property type="entry name" value="RmlC-like cupins"/>
    <property type="match status" value="1"/>
</dbReference>
<dbReference type="CDD" id="cd06989">
    <property type="entry name" value="cupin_DRT102"/>
    <property type="match status" value="1"/>
</dbReference>
<protein>
    <recommendedName>
        <fullName evidence="4">Cupin domain-containing protein</fullName>
    </recommendedName>
</protein>
<organism evidence="2 3">
    <name type="scientific">Cupriavidus pampae</name>
    <dbReference type="NCBI Taxonomy" id="659251"/>
    <lineage>
        <taxon>Bacteria</taxon>
        <taxon>Pseudomonadati</taxon>
        <taxon>Pseudomonadota</taxon>
        <taxon>Betaproteobacteria</taxon>
        <taxon>Burkholderiales</taxon>
        <taxon>Burkholderiaceae</taxon>
        <taxon>Cupriavidus</taxon>
    </lineage>
</organism>
<evidence type="ECO:0000313" key="3">
    <source>
        <dbReference type="Proteomes" id="UP000706525"/>
    </source>
</evidence>
<reference evidence="2 3" key="1">
    <citation type="submission" date="2021-08" db="EMBL/GenBank/DDBJ databases">
        <authorList>
            <person name="Peeters C."/>
        </authorList>
    </citation>
    <scope>NUCLEOTIDE SEQUENCE [LARGE SCALE GENOMIC DNA]</scope>
    <source>
        <strain evidence="2 3">LMG 32289</strain>
    </source>
</reference>
<comment type="caution">
    <text evidence="2">The sequence shown here is derived from an EMBL/GenBank/DDBJ whole genome shotgun (WGS) entry which is preliminary data.</text>
</comment>
<evidence type="ECO:0008006" key="4">
    <source>
        <dbReference type="Google" id="ProtNLM"/>
    </source>
</evidence>
<accession>A0ABN7XVE3</accession>